<proteinExistence type="predicted"/>
<protein>
    <submittedName>
        <fullName evidence="5">LuxR C-terminal-related transcriptional regulator</fullName>
    </submittedName>
</protein>
<evidence type="ECO:0000313" key="6">
    <source>
        <dbReference type="Proteomes" id="UP001631957"/>
    </source>
</evidence>
<evidence type="ECO:0000256" key="3">
    <source>
        <dbReference type="ARBA" id="ARBA00023163"/>
    </source>
</evidence>
<dbReference type="InterPro" id="IPR003018">
    <property type="entry name" value="GAF"/>
</dbReference>
<dbReference type="SMART" id="SM00065">
    <property type="entry name" value="GAF"/>
    <property type="match status" value="1"/>
</dbReference>
<dbReference type="InterPro" id="IPR000792">
    <property type="entry name" value="Tscrpt_reg_LuxR_C"/>
</dbReference>
<organism evidence="5 6">
    <name type="scientific">Streptomyces niveiscabiei</name>
    <dbReference type="NCBI Taxonomy" id="164115"/>
    <lineage>
        <taxon>Bacteria</taxon>
        <taxon>Bacillati</taxon>
        <taxon>Actinomycetota</taxon>
        <taxon>Actinomycetes</taxon>
        <taxon>Kitasatosporales</taxon>
        <taxon>Streptomycetaceae</taxon>
        <taxon>Streptomyces</taxon>
    </lineage>
</organism>
<keyword evidence="3" id="KW-0804">Transcription</keyword>
<comment type="caution">
    <text evidence="5">The sequence shown here is derived from an EMBL/GenBank/DDBJ whole genome shotgun (WGS) entry which is preliminary data.</text>
</comment>
<dbReference type="InterPro" id="IPR029016">
    <property type="entry name" value="GAF-like_dom_sf"/>
</dbReference>
<sequence length="272" mass="29770">MKIADDLPHRLDRTAERVRRATGVSLAFAGSVTPADDLVLGNFAGPTVGALRGAVLRHGEGLGGRAVASRRPIAVNDYFSCDQITHRYDLIIRAEGIRSIAAVPVVVDRRPIALMYAAFRTDEIVGDRIQNGLKDEARALEQELVTAHALRGSQEEKDADLGSLRERVREAYTELRTLGRRVSDPALERALHDIAQRLTEPGTDKRPLDDLTRRELDVLALASCGLPNKTIAERLGLTSQTVKSYMKSAMSKLHATTRLEAVVIARRAGLLP</sequence>
<dbReference type="Gene3D" id="3.30.450.40">
    <property type="match status" value="1"/>
</dbReference>
<dbReference type="PRINTS" id="PR00038">
    <property type="entry name" value="HTHLUXR"/>
</dbReference>
<evidence type="ECO:0000256" key="1">
    <source>
        <dbReference type="ARBA" id="ARBA00023015"/>
    </source>
</evidence>
<dbReference type="RefSeq" id="WP_409120179.1">
    <property type="nucleotide sequence ID" value="NZ_JBJVNI010000001.1"/>
</dbReference>
<accession>A0ABW9HJ36</accession>
<dbReference type="InterPro" id="IPR016032">
    <property type="entry name" value="Sig_transdc_resp-reg_C-effctor"/>
</dbReference>
<dbReference type="EMBL" id="JBJVNI010000001">
    <property type="protein sequence ID" value="MFM9607428.1"/>
    <property type="molecule type" value="Genomic_DNA"/>
</dbReference>
<evidence type="ECO:0000259" key="4">
    <source>
        <dbReference type="PROSITE" id="PS50043"/>
    </source>
</evidence>
<reference evidence="5 6" key="1">
    <citation type="submission" date="2024-12" db="EMBL/GenBank/DDBJ databases">
        <title>Forecasting of Potato common scab and diversities of Pathogenic streptomyces spp. in china.</title>
        <authorList>
            <person name="Handique U."/>
            <person name="Wu J."/>
        </authorList>
    </citation>
    <scope>NUCLEOTIDE SEQUENCE [LARGE SCALE GENOMIC DNA]</scope>
    <source>
        <strain evidence="5 6">ZRIMU1530</strain>
    </source>
</reference>
<dbReference type="PROSITE" id="PS50043">
    <property type="entry name" value="HTH_LUXR_2"/>
    <property type="match status" value="1"/>
</dbReference>
<dbReference type="InterPro" id="IPR036388">
    <property type="entry name" value="WH-like_DNA-bd_sf"/>
</dbReference>
<dbReference type="SUPFAM" id="SSF55781">
    <property type="entry name" value="GAF domain-like"/>
    <property type="match status" value="1"/>
</dbReference>
<dbReference type="SMART" id="SM00421">
    <property type="entry name" value="HTH_LUXR"/>
    <property type="match status" value="1"/>
</dbReference>
<dbReference type="PANTHER" id="PTHR44688:SF16">
    <property type="entry name" value="DNA-BINDING TRANSCRIPTIONAL ACTIVATOR DEVR_DOSR"/>
    <property type="match status" value="1"/>
</dbReference>
<dbReference type="CDD" id="cd06170">
    <property type="entry name" value="LuxR_C_like"/>
    <property type="match status" value="1"/>
</dbReference>
<keyword evidence="1" id="KW-0805">Transcription regulation</keyword>
<feature type="domain" description="HTH luxR-type" evidence="4">
    <location>
        <begin position="204"/>
        <end position="269"/>
    </location>
</feature>
<dbReference type="Gene3D" id="1.10.10.10">
    <property type="entry name" value="Winged helix-like DNA-binding domain superfamily/Winged helix DNA-binding domain"/>
    <property type="match status" value="1"/>
</dbReference>
<dbReference type="PANTHER" id="PTHR44688">
    <property type="entry name" value="DNA-BINDING TRANSCRIPTIONAL ACTIVATOR DEVR_DOSR"/>
    <property type="match status" value="1"/>
</dbReference>
<keyword evidence="2" id="KW-0238">DNA-binding</keyword>
<dbReference type="Pfam" id="PF13185">
    <property type="entry name" value="GAF_2"/>
    <property type="match status" value="1"/>
</dbReference>
<dbReference type="PROSITE" id="PS00622">
    <property type="entry name" value="HTH_LUXR_1"/>
    <property type="match status" value="1"/>
</dbReference>
<keyword evidence="6" id="KW-1185">Reference proteome</keyword>
<evidence type="ECO:0000256" key="2">
    <source>
        <dbReference type="ARBA" id="ARBA00023125"/>
    </source>
</evidence>
<gene>
    <name evidence="5" type="ORF">ACKI18_01755</name>
</gene>
<dbReference type="Pfam" id="PF00196">
    <property type="entry name" value="GerE"/>
    <property type="match status" value="1"/>
</dbReference>
<evidence type="ECO:0000313" key="5">
    <source>
        <dbReference type="EMBL" id="MFM9607428.1"/>
    </source>
</evidence>
<dbReference type="SUPFAM" id="SSF46894">
    <property type="entry name" value="C-terminal effector domain of the bipartite response regulators"/>
    <property type="match status" value="1"/>
</dbReference>
<dbReference type="Proteomes" id="UP001631957">
    <property type="component" value="Unassembled WGS sequence"/>
</dbReference>
<name>A0ABW9HJ36_9ACTN</name>